<name>A0A977PXY3_9CYAN</name>
<dbReference type="InterPro" id="IPR002636">
    <property type="entry name" value="DUF29"/>
</dbReference>
<organism evidence="1">
    <name type="scientific">Woronichinia naegeliana WA131</name>
    <dbReference type="NCBI Taxonomy" id="2824559"/>
    <lineage>
        <taxon>Bacteria</taxon>
        <taxon>Bacillati</taxon>
        <taxon>Cyanobacteriota</taxon>
        <taxon>Cyanophyceae</taxon>
        <taxon>Synechococcales</taxon>
        <taxon>Coelosphaeriaceae</taxon>
        <taxon>Woronichinia</taxon>
    </lineage>
</organism>
<sequence length="148" mass="17598">MVTQTKTLYEQDFNLWIEETVNLLKNRQLDQIDYENLIEEVEDLGKNQKDDLEIHLENILRNLLRWKYLISERVNDWQVGLLRNRIDIKRIVRDSPSLGQYIDSVLDECYETARLLAATQMGVDIKTFPIDLPFTKEQILDPDYLPED</sequence>
<dbReference type="EMBL" id="CP073041">
    <property type="protein sequence ID" value="UXE63324.1"/>
    <property type="molecule type" value="Genomic_DNA"/>
</dbReference>
<accession>A0A977PXY3</accession>
<dbReference type="PANTHER" id="PTHR34235:SF3">
    <property type="entry name" value="SLR1203 PROTEIN"/>
    <property type="match status" value="1"/>
</dbReference>
<dbReference type="KEGG" id="wna:KA717_12185"/>
<dbReference type="AlphaFoldDB" id="A0A977PXY3"/>
<dbReference type="Gene3D" id="1.20.1220.20">
    <property type="entry name" value="Uncharcterised protein PF01724"/>
    <property type="match status" value="1"/>
</dbReference>
<reference evidence="1" key="1">
    <citation type="submission" date="2021-04" db="EMBL/GenBank/DDBJ databases">
        <title>Genome sequence of Woronichinia naegeliana from Washington state freshwater lake bloom.</title>
        <authorList>
            <person name="Dreher T.W."/>
        </authorList>
    </citation>
    <scope>NUCLEOTIDE SEQUENCE</scope>
    <source>
        <strain evidence="1">WA131</strain>
    </source>
</reference>
<dbReference type="PANTHER" id="PTHR34235">
    <property type="entry name" value="SLR1203 PROTEIN-RELATED"/>
    <property type="match status" value="1"/>
</dbReference>
<evidence type="ECO:0000313" key="1">
    <source>
        <dbReference type="EMBL" id="UXE63324.1"/>
    </source>
</evidence>
<gene>
    <name evidence="1" type="ORF">KA717_12185</name>
</gene>
<protein>
    <submittedName>
        <fullName evidence="1">DUF29 domain-containing protein</fullName>
    </submittedName>
</protein>
<dbReference type="Proteomes" id="UP001065613">
    <property type="component" value="Chromosome"/>
</dbReference>
<dbReference type="Pfam" id="PF01724">
    <property type="entry name" value="DUF29"/>
    <property type="match status" value="1"/>
</dbReference>
<proteinExistence type="predicted"/>